<feature type="non-terminal residue" evidence="1">
    <location>
        <position position="837"/>
    </location>
</feature>
<name>A0ACD0NMK4_9BASI</name>
<reference evidence="1 2" key="1">
    <citation type="journal article" date="2018" name="Mol. Biol. Evol.">
        <title>Broad Genomic Sampling Reveals a Smut Pathogenic Ancestry of the Fungal Clade Ustilaginomycotina.</title>
        <authorList>
            <person name="Kijpornyongpan T."/>
            <person name="Mondo S.J."/>
            <person name="Barry K."/>
            <person name="Sandor L."/>
            <person name="Lee J."/>
            <person name="Lipzen A."/>
            <person name="Pangilinan J."/>
            <person name="LaButti K."/>
            <person name="Hainaut M."/>
            <person name="Henrissat B."/>
            <person name="Grigoriev I.V."/>
            <person name="Spatafora J.W."/>
            <person name="Aime M.C."/>
        </authorList>
    </citation>
    <scope>NUCLEOTIDE SEQUENCE [LARGE SCALE GENOMIC DNA]</scope>
    <source>
        <strain evidence="1 2">SA 807</strain>
    </source>
</reference>
<dbReference type="Proteomes" id="UP000245626">
    <property type="component" value="Unassembled WGS sequence"/>
</dbReference>
<sequence length="837" mass="95188">MGLGDTLKKHTDPEVLANSLKRFGFSIQTALNPNHRHDEEHEKEQDRQRQAICDSHPFKSFAGPRPGNHSAWYSDGLDYFWALSEVLDSANDCIFILDWWLTPELYLRRPPALHHEFRLDRLLKRKAEQGVKVFIMVYKEVNQTMTMSSSHTKHFLEELHENITVMRHPDHLGGEVVLYWSHHDKVVVVDNTIACVGGLDICFGRWDTPAHPLADLHPTDLLNSTLFPGADFNNARIEDFQKVDQWVSNQQSNAEVGRMPWHDIHSIFLGPSVLDVSHNFVERWNFVKELKYKRDSHYPWLAFPHGGDPAEENAMNWDSMGKHPHTVQFHRLGQHFRHPFHPENREFRLDGQGVEVGQGSSTVQVLRSAGDWSSGILTERSIQNAYVQLIREASHYVYIENQFFVTATEPGGKVENLIGAALVERILSAAQSGKKFKVIVVIPTIPCFAGELDKAAGIRCIMSYQYKAMSRGGGKSIMECISEAGVDPNEYISFYNLRGYDRINTAPIKHMEEKSGVSYHQAQVALARIFLGDQGYASGSTKVAIKQWVNDSTLPPPGSKSKGGGSTVTKIAEVEMPKTEEEAREILKRFQQAAPTEEEGYRVRDSIATNVLHGQDKKTSEEAWWGEEDERLSYVTEEIYIHSKLMIVDDRKVLVGSANINDRSQLGDRDSETAVVIEDSEMVESKMNGQKYLASSFASGLRRRLWRQHLGLIDVEDCSPASERGYPTSAMRPPPHWKPDQERLKHHPEWEALVEDPLGEEVEKMWKDQARTNTSIYEEIFKVVPTDSVKNWNQYRDFFPQPPTLTGHVADPTIPLETIKASLSKVRGHLVECPLRF</sequence>
<proteinExistence type="predicted"/>
<evidence type="ECO:0000313" key="2">
    <source>
        <dbReference type="Proteomes" id="UP000245626"/>
    </source>
</evidence>
<evidence type="ECO:0000313" key="1">
    <source>
        <dbReference type="EMBL" id="PWN47065.1"/>
    </source>
</evidence>
<accession>A0ACD0NMK4</accession>
<dbReference type="EMBL" id="KZ820563">
    <property type="protein sequence ID" value="PWN47065.1"/>
    <property type="molecule type" value="Genomic_DNA"/>
</dbReference>
<gene>
    <name evidence="1" type="ORF">IE53DRAFT_349822</name>
</gene>
<organism evidence="1 2">
    <name type="scientific">Violaceomyces palustris</name>
    <dbReference type="NCBI Taxonomy" id="1673888"/>
    <lineage>
        <taxon>Eukaryota</taxon>
        <taxon>Fungi</taxon>
        <taxon>Dikarya</taxon>
        <taxon>Basidiomycota</taxon>
        <taxon>Ustilaginomycotina</taxon>
        <taxon>Ustilaginomycetes</taxon>
        <taxon>Violaceomycetales</taxon>
        <taxon>Violaceomycetaceae</taxon>
        <taxon>Violaceomyces</taxon>
    </lineage>
</organism>
<keyword evidence="2" id="KW-1185">Reference proteome</keyword>
<protein>
    <submittedName>
        <fullName evidence="1">Phospholipase D/nuclease</fullName>
    </submittedName>
</protein>